<name>A0A1G9N7C2_9FIRM</name>
<organism evidence="1 2">
    <name type="scientific">Romboutsia lituseburensis DSM 797</name>
    <dbReference type="NCBI Taxonomy" id="1121325"/>
    <lineage>
        <taxon>Bacteria</taxon>
        <taxon>Bacillati</taxon>
        <taxon>Bacillota</taxon>
        <taxon>Clostridia</taxon>
        <taxon>Peptostreptococcales</taxon>
        <taxon>Peptostreptococcaceae</taxon>
        <taxon>Romboutsia</taxon>
    </lineage>
</organism>
<dbReference type="InterPro" id="IPR025234">
    <property type="entry name" value="YjzH-like"/>
</dbReference>
<evidence type="ECO:0000313" key="1">
    <source>
        <dbReference type="EMBL" id="SDL82409.1"/>
    </source>
</evidence>
<reference evidence="1 2" key="1">
    <citation type="submission" date="2016-10" db="EMBL/GenBank/DDBJ databases">
        <authorList>
            <person name="de Groot N.N."/>
        </authorList>
    </citation>
    <scope>NUCLEOTIDE SEQUENCE [LARGE SCALE GENOMIC DNA]</scope>
    <source>
        <strain evidence="1 2">DSM 797</strain>
    </source>
</reference>
<sequence>MVKYEYKCVIITGDSNKTLELLNKYGNEGWELVSVWNTWHYFKREISN</sequence>
<keyword evidence="2" id="KW-1185">Reference proteome</keyword>
<dbReference type="AlphaFoldDB" id="A0A1G9N7C2"/>
<evidence type="ECO:0008006" key="3">
    <source>
        <dbReference type="Google" id="ProtNLM"/>
    </source>
</evidence>
<protein>
    <recommendedName>
        <fullName evidence="3">DUF4177 domain-containing protein</fullName>
    </recommendedName>
</protein>
<gene>
    <name evidence="1" type="ORF">SAMN04515677_103508</name>
</gene>
<dbReference type="Proteomes" id="UP000199068">
    <property type="component" value="Unassembled WGS sequence"/>
</dbReference>
<dbReference type="Pfam" id="PF13783">
    <property type="entry name" value="DUF4177"/>
    <property type="match status" value="1"/>
</dbReference>
<dbReference type="RefSeq" id="WP_139149831.1">
    <property type="nucleotide sequence ID" value="NZ_FNGW01000003.1"/>
</dbReference>
<proteinExistence type="predicted"/>
<accession>A0A1G9N7C2</accession>
<dbReference type="EMBL" id="FNGW01000003">
    <property type="protein sequence ID" value="SDL82409.1"/>
    <property type="molecule type" value="Genomic_DNA"/>
</dbReference>
<evidence type="ECO:0000313" key="2">
    <source>
        <dbReference type="Proteomes" id="UP000199068"/>
    </source>
</evidence>